<dbReference type="SUPFAM" id="SSF56112">
    <property type="entry name" value="Protein kinase-like (PK-like)"/>
    <property type="match status" value="1"/>
</dbReference>
<evidence type="ECO:0000313" key="4">
    <source>
        <dbReference type="EMBL" id="CEK50068.1"/>
    </source>
</evidence>
<feature type="region of interest" description="Disordered" evidence="2">
    <location>
        <begin position="159"/>
        <end position="196"/>
    </location>
</feature>
<dbReference type="GO" id="GO:0004672">
    <property type="term" value="F:protein kinase activity"/>
    <property type="evidence" value="ECO:0007669"/>
    <property type="project" value="InterPro"/>
</dbReference>
<dbReference type="GO" id="GO:0005524">
    <property type="term" value="F:ATP binding"/>
    <property type="evidence" value="ECO:0007669"/>
    <property type="project" value="UniProtKB-UniRule"/>
</dbReference>
<proteinExistence type="predicted"/>
<protein>
    <recommendedName>
        <fullName evidence="3">Protein kinase domain-containing protein</fullName>
    </recommendedName>
</protein>
<evidence type="ECO:0000256" key="2">
    <source>
        <dbReference type="SAM" id="MobiDB-lite"/>
    </source>
</evidence>
<feature type="binding site" evidence="1">
    <location>
        <position position="297"/>
    </location>
    <ligand>
        <name>ATP</name>
        <dbReference type="ChEBI" id="CHEBI:30616"/>
    </ligand>
</feature>
<dbReference type="EMBL" id="HACG01003203">
    <property type="protein sequence ID" value="CEK50068.1"/>
    <property type="molecule type" value="Transcribed_RNA"/>
</dbReference>
<accession>A0A0B6Y1S6</accession>
<feature type="region of interest" description="Disordered" evidence="2">
    <location>
        <begin position="230"/>
        <end position="249"/>
    </location>
</feature>
<feature type="domain" description="Protein kinase" evidence="3">
    <location>
        <begin position="268"/>
        <end position="328"/>
    </location>
</feature>
<dbReference type="InterPro" id="IPR011009">
    <property type="entry name" value="Kinase-like_dom_sf"/>
</dbReference>
<dbReference type="PROSITE" id="PS50011">
    <property type="entry name" value="PROTEIN_KINASE_DOM"/>
    <property type="match status" value="1"/>
</dbReference>
<dbReference type="PROSITE" id="PS00107">
    <property type="entry name" value="PROTEIN_KINASE_ATP"/>
    <property type="match status" value="1"/>
</dbReference>
<evidence type="ECO:0000259" key="3">
    <source>
        <dbReference type="PROSITE" id="PS50011"/>
    </source>
</evidence>
<feature type="non-terminal residue" evidence="4">
    <location>
        <position position="1"/>
    </location>
</feature>
<dbReference type="InterPro" id="IPR000719">
    <property type="entry name" value="Prot_kinase_dom"/>
</dbReference>
<sequence>VSCLPASSICTAQTSNQNLENVGQQHHHHHHQQQQQINTNFSGHESARKHHTNGNKSYISGSIVNQGFRFQQHESDFIDGDSGISTQPYSPKNKLNRKISNVTIDSGRSSTSEADEYNESALNEEVENCVEVSDKEDCAPRRHSIACVDSTGHLNVPTYPGLLASSDPGDPSSSRIAPLPEENHKGGNISPSATSAPLSVRRAPKIVYSHSEDRLTASCGHHRAIIPSLPYSPYGSPTASPRLRRQPTMETHRVSVSDGDGYTQLNQYKLKDEIGKGSYGIVKLAYNEQDDEHYAMKILSKKKLMKKAGFYRRVPPSRDGKPSSRPPN</sequence>
<dbReference type="InterPro" id="IPR017441">
    <property type="entry name" value="Protein_kinase_ATP_BS"/>
</dbReference>
<evidence type="ECO:0000256" key="1">
    <source>
        <dbReference type="PROSITE-ProRule" id="PRU10141"/>
    </source>
</evidence>
<feature type="non-terminal residue" evidence="4">
    <location>
        <position position="328"/>
    </location>
</feature>
<keyword evidence="1" id="KW-0547">Nucleotide-binding</keyword>
<dbReference type="Gene3D" id="3.30.200.20">
    <property type="entry name" value="Phosphorylase Kinase, domain 1"/>
    <property type="match status" value="1"/>
</dbReference>
<organism evidence="4">
    <name type="scientific">Arion vulgaris</name>
    <dbReference type="NCBI Taxonomy" id="1028688"/>
    <lineage>
        <taxon>Eukaryota</taxon>
        <taxon>Metazoa</taxon>
        <taxon>Spiralia</taxon>
        <taxon>Lophotrochozoa</taxon>
        <taxon>Mollusca</taxon>
        <taxon>Gastropoda</taxon>
        <taxon>Heterobranchia</taxon>
        <taxon>Euthyneura</taxon>
        <taxon>Panpulmonata</taxon>
        <taxon>Eupulmonata</taxon>
        <taxon>Stylommatophora</taxon>
        <taxon>Helicina</taxon>
        <taxon>Arionoidea</taxon>
        <taxon>Arionidae</taxon>
        <taxon>Arion</taxon>
    </lineage>
</organism>
<keyword evidence="1" id="KW-0067">ATP-binding</keyword>
<reference evidence="4" key="1">
    <citation type="submission" date="2014-12" db="EMBL/GenBank/DDBJ databases">
        <title>Insight into the proteome of Arion vulgaris.</title>
        <authorList>
            <person name="Aradska J."/>
            <person name="Bulat T."/>
            <person name="Smidak R."/>
            <person name="Sarate P."/>
            <person name="Gangsoo J."/>
            <person name="Sialana F."/>
            <person name="Bilban M."/>
            <person name="Lubec G."/>
        </authorList>
    </citation>
    <scope>NUCLEOTIDE SEQUENCE</scope>
    <source>
        <tissue evidence="4">Skin</tissue>
    </source>
</reference>
<dbReference type="AlphaFoldDB" id="A0A0B6Y1S6"/>
<gene>
    <name evidence="4" type="primary">ORF9768</name>
</gene>
<name>A0A0B6Y1S6_9EUPU</name>